<name>A0A9W9PFG0_9EURO</name>
<comment type="caution">
    <text evidence="2">The sequence shown here is derived from an EMBL/GenBank/DDBJ whole genome shotgun (WGS) entry which is preliminary data.</text>
</comment>
<sequence length="395" mass="43541">MRPTSLKTYSTKTNASTSKALPPAPGSAATQKQPPSRSAAPAPSTSRPSSPKKTDMPPPPRPVRSASLRQPVGAASGPPAAVRGHARHRSQLTPTAKQATDVTPVSSKSRPGFSTYQQHFSPRKAGKPPTPTPGEPTGTGDLLIPCSWPDITALQIELLQLSLFHSNQLQRQSEWKAESDSRLQKQYDAVANQYRTMLKNEKLRQRQLNAQALQCWAQNCRDRNGPHGISEQIQILSQVLQETSDLVNRELGGRYARAVGVFEDWIEGVGQIWQEREESGVMAGLVFIDPLDGSWKEELQGLRARLELSVRQLQSLDILGFGELERLEQSALARVAIGLGDTLQLMLQEVRAMQTLEAEVVRSEREMVRSLATQLSTGQSAGARVREGIWRRERV</sequence>
<feature type="compositionally biased region" description="Low complexity" evidence="1">
    <location>
        <begin position="63"/>
        <end position="82"/>
    </location>
</feature>
<evidence type="ECO:0000256" key="1">
    <source>
        <dbReference type="SAM" id="MobiDB-lite"/>
    </source>
</evidence>
<feature type="compositionally biased region" description="Low complexity" evidence="1">
    <location>
        <begin position="34"/>
        <end position="51"/>
    </location>
</feature>
<evidence type="ECO:0000313" key="2">
    <source>
        <dbReference type="EMBL" id="KAJ5245854.1"/>
    </source>
</evidence>
<organism evidence="2 3">
    <name type="scientific">Penicillium chermesinum</name>
    <dbReference type="NCBI Taxonomy" id="63820"/>
    <lineage>
        <taxon>Eukaryota</taxon>
        <taxon>Fungi</taxon>
        <taxon>Dikarya</taxon>
        <taxon>Ascomycota</taxon>
        <taxon>Pezizomycotina</taxon>
        <taxon>Eurotiomycetes</taxon>
        <taxon>Eurotiomycetidae</taxon>
        <taxon>Eurotiales</taxon>
        <taxon>Aspergillaceae</taxon>
        <taxon>Penicillium</taxon>
    </lineage>
</organism>
<feature type="compositionally biased region" description="Polar residues" evidence="1">
    <location>
        <begin position="91"/>
        <end position="120"/>
    </location>
</feature>
<gene>
    <name evidence="2" type="ORF">N7468_000837</name>
</gene>
<accession>A0A9W9PFG0</accession>
<proteinExistence type="predicted"/>
<feature type="region of interest" description="Disordered" evidence="1">
    <location>
        <begin position="1"/>
        <end position="143"/>
    </location>
</feature>
<dbReference type="AlphaFoldDB" id="A0A9W9PFG0"/>
<reference evidence="2" key="1">
    <citation type="submission" date="2022-11" db="EMBL/GenBank/DDBJ databases">
        <authorList>
            <person name="Petersen C."/>
        </authorList>
    </citation>
    <scope>NUCLEOTIDE SEQUENCE</scope>
    <source>
        <strain evidence="2">IBT 19713</strain>
    </source>
</reference>
<dbReference type="GeneID" id="83197437"/>
<feature type="compositionally biased region" description="Polar residues" evidence="1">
    <location>
        <begin position="1"/>
        <end position="19"/>
    </location>
</feature>
<dbReference type="RefSeq" id="XP_058333275.1">
    <property type="nucleotide sequence ID" value="XM_058470134.1"/>
</dbReference>
<protein>
    <submittedName>
        <fullName evidence="2">Uncharacterized protein</fullName>
    </submittedName>
</protein>
<evidence type="ECO:0000313" key="3">
    <source>
        <dbReference type="Proteomes" id="UP001150941"/>
    </source>
</evidence>
<dbReference type="OrthoDB" id="5429993at2759"/>
<reference evidence="2" key="2">
    <citation type="journal article" date="2023" name="IMA Fungus">
        <title>Comparative genomic study of the Penicillium genus elucidates a diverse pangenome and 15 lateral gene transfer events.</title>
        <authorList>
            <person name="Petersen C."/>
            <person name="Sorensen T."/>
            <person name="Nielsen M.R."/>
            <person name="Sondergaard T.E."/>
            <person name="Sorensen J.L."/>
            <person name="Fitzpatrick D.A."/>
            <person name="Frisvad J.C."/>
            <person name="Nielsen K.L."/>
        </authorList>
    </citation>
    <scope>NUCLEOTIDE SEQUENCE</scope>
    <source>
        <strain evidence="2">IBT 19713</strain>
    </source>
</reference>
<dbReference type="EMBL" id="JAPQKS010000002">
    <property type="protein sequence ID" value="KAJ5245854.1"/>
    <property type="molecule type" value="Genomic_DNA"/>
</dbReference>
<dbReference type="Proteomes" id="UP001150941">
    <property type="component" value="Unassembled WGS sequence"/>
</dbReference>
<keyword evidence="3" id="KW-1185">Reference proteome</keyword>